<evidence type="ECO:0000256" key="1">
    <source>
        <dbReference type="ARBA" id="ARBA00022603"/>
    </source>
</evidence>
<dbReference type="Gene3D" id="3.40.50.150">
    <property type="entry name" value="Vaccinia Virus protein VP39"/>
    <property type="match status" value="1"/>
</dbReference>
<dbReference type="InterPro" id="IPR029063">
    <property type="entry name" value="SAM-dependent_MTases_sf"/>
</dbReference>
<reference evidence="5" key="1">
    <citation type="journal article" date="2012" name="Science">
        <title>Fermentation, hydrogen, and sulfur metabolism in multiple uncultivated bacterial phyla.</title>
        <authorList>
            <person name="Wrighton K.C."/>
            <person name="Thomas B.C."/>
            <person name="Sharon I."/>
            <person name="Miller C.S."/>
            <person name="Castelle C.J."/>
            <person name="VerBerkmoes N.C."/>
            <person name="Wilkins M.J."/>
            <person name="Hettich R.L."/>
            <person name="Lipton M.S."/>
            <person name="Williams K.H."/>
            <person name="Long P.E."/>
            <person name="Banfield J.F."/>
        </authorList>
    </citation>
    <scope>NUCLEOTIDE SEQUENCE [LARGE SCALE GENOMIC DNA]</scope>
</reference>
<keyword evidence="1 5" id="KW-0489">Methyltransferase</keyword>
<proteinExistence type="predicted"/>
<dbReference type="SUPFAM" id="SSF53335">
    <property type="entry name" value="S-adenosyl-L-methionine-dependent methyltransferases"/>
    <property type="match status" value="1"/>
</dbReference>
<keyword evidence="3" id="KW-0949">S-adenosyl-L-methionine</keyword>
<evidence type="ECO:0000256" key="3">
    <source>
        <dbReference type="ARBA" id="ARBA00022691"/>
    </source>
</evidence>
<gene>
    <name evidence="5" type="ORF">ACD_80C00066G0003</name>
</gene>
<protein>
    <submittedName>
        <fullName evidence="5">Methyltransferase type 12</fullName>
    </submittedName>
</protein>
<dbReference type="GO" id="GO:0032259">
    <property type="term" value="P:methylation"/>
    <property type="evidence" value="ECO:0007669"/>
    <property type="project" value="UniProtKB-KW"/>
</dbReference>
<dbReference type="AlphaFoldDB" id="K1YJ29"/>
<evidence type="ECO:0000256" key="2">
    <source>
        <dbReference type="ARBA" id="ARBA00022679"/>
    </source>
</evidence>
<dbReference type="EMBL" id="AMFJ01036073">
    <property type="protein sequence ID" value="EKD25409.1"/>
    <property type="molecule type" value="Genomic_DNA"/>
</dbReference>
<dbReference type="InterPro" id="IPR026170">
    <property type="entry name" value="FAM173A/B"/>
</dbReference>
<dbReference type="PANTHER" id="PTHR13610">
    <property type="entry name" value="METHYLTRANSFERASE DOMAIN-CONTAINING PROTEIN"/>
    <property type="match status" value="1"/>
</dbReference>
<name>K1YJ29_9BACT</name>
<evidence type="ECO:0000256" key="4">
    <source>
        <dbReference type="SAM" id="Phobius"/>
    </source>
</evidence>
<keyword evidence="4" id="KW-1133">Transmembrane helix</keyword>
<keyword evidence="4" id="KW-0812">Transmembrane</keyword>
<accession>K1YJ29</accession>
<keyword evidence="4" id="KW-0472">Membrane</keyword>
<dbReference type="GO" id="GO:0016279">
    <property type="term" value="F:protein-lysine N-methyltransferase activity"/>
    <property type="evidence" value="ECO:0007669"/>
    <property type="project" value="InterPro"/>
</dbReference>
<comment type="caution">
    <text evidence="5">The sequence shown here is derived from an EMBL/GenBank/DDBJ whole genome shotgun (WGS) entry which is preliminary data.</text>
</comment>
<organism evidence="5">
    <name type="scientific">uncultured bacterium</name>
    <name type="common">gcode 4</name>
    <dbReference type="NCBI Taxonomy" id="1234023"/>
    <lineage>
        <taxon>Bacteria</taxon>
        <taxon>environmental samples</taxon>
    </lineage>
</organism>
<dbReference type="PANTHER" id="PTHR13610:SF9">
    <property type="entry name" value="FI06469P"/>
    <property type="match status" value="1"/>
</dbReference>
<keyword evidence="2 5" id="KW-0808">Transferase</keyword>
<evidence type="ECO:0000313" key="5">
    <source>
        <dbReference type="EMBL" id="EKD25409.1"/>
    </source>
</evidence>
<sequence>MIFKQIVLLLLLVAIMFFSLRIIYGLFAFMFKKDKSAMYVPSFDRHIRLMKTHLKLVRWKKLVDLWCGDGKAMRFFADTFGLQCDGYELKKFPYLYGKLINRILSYNKLHLYKKNFSQADLGRYDYIYVYLLPNQMAEIESWIFKHMHSHAIIISNSFQFAVHKPYEVIKDKHGKPSIFLYKK</sequence>
<feature type="transmembrane region" description="Helical" evidence="4">
    <location>
        <begin position="6"/>
        <end position="29"/>
    </location>
</feature>